<comment type="caution">
    <text evidence="2">The sequence shown here is derived from an EMBL/GenBank/DDBJ whole genome shotgun (WGS) entry which is preliminary data.</text>
</comment>
<dbReference type="OrthoDB" id="6174507at2"/>
<evidence type="ECO:0000313" key="3">
    <source>
        <dbReference type="Proteomes" id="UP000252405"/>
    </source>
</evidence>
<dbReference type="Proteomes" id="UP000252405">
    <property type="component" value="Unassembled WGS sequence"/>
</dbReference>
<accession>A0A368TY01</accession>
<dbReference type="EMBL" id="QPII01000005">
    <property type="protein sequence ID" value="RCV89729.1"/>
    <property type="molecule type" value="Genomic_DNA"/>
</dbReference>
<sequence>MARRQKVTIAELVTVIAALVIIARIITFRRNGSRYRPGVAFLAWLAVAACTWIAVRIIAAGEPEAWWLALVLAALAALVLRCRGNLAHIFSHRPRRRH</sequence>
<evidence type="ECO:0000313" key="2">
    <source>
        <dbReference type="EMBL" id="RCV89729.1"/>
    </source>
</evidence>
<keyword evidence="1" id="KW-0472">Membrane</keyword>
<keyword evidence="3" id="KW-1185">Reference proteome</keyword>
<keyword evidence="1" id="KW-0812">Transmembrane</keyword>
<feature type="transmembrane region" description="Helical" evidence="1">
    <location>
        <begin position="39"/>
        <end position="59"/>
    </location>
</feature>
<feature type="transmembrane region" description="Helical" evidence="1">
    <location>
        <begin position="65"/>
        <end position="86"/>
    </location>
</feature>
<organism evidence="2 3">
    <name type="scientific">Billgrantia montanilacus</name>
    <dbReference type="NCBI Taxonomy" id="2282305"/>
    <lineage>
        <taxon>Bacteria</taxon>
        <taxon>Pseudomonadati</taxon>
        <taxon>Pseudomonadota</taxon>
        <taxon>Gammaproteobacteria</taxon>
        <taxon>Oceanospirillales</taxon>
        <taxon>Halomonadaceae</taxon>
        <taxon>Billgrantia</taxon>
    </lineage>
</organism>
<dbReference type="InterPro" id="IPR008473">
    <property type="entry name" value="Phage_holin_3_7"/>
</dbReference>
<dbReference type="AlphaFoldDB" id="A0A368TY01"/>
<reference evidence="2 3" key="1">
    <citation type="submission" date="2018-07" db="EMBL/GenBank/DDBJ databases">
        <title>Halomonas montanilacus sp. nov., isolated from Lake Pengyan on Tibetan Plateau.</title>
        <authorList>
            <person name="Lu H."/>
            <person name="Xing P."/>
            <person name="Wu Q."/>
        </authorList>
    </citation>
    <scope>NUCLEOTIDE SEQUENCE [LARGE SCALE GENOMIC DNA]</scope>
    <source>
        <strain evidence="2 3">PYC7W</strain>
    </source>
</reference>
<protein>
    <submittedName>
        <fullName evidence="2">Phage holin family protein</fullName>
    </submittedName>
</protein>
<name>A0A368TY01_9GAMM</name>
<gene>
    <name evidence="2" type="ORF">DU505_08995</name>
</gene>
<proteinExistence type="predicted"/>
<evidence type="ECO:0000256" key="1">
    <source>
        <dbReference type="SAM" id="Phobius"/>
    </source>
</evidence>
<feature type="transmembrane region" description="Helical" evidence="1">
    <location>
        <begin position="6"/>
        <end position="27"/>
    </location>
</feature>
<keyword evidence="1" id="KW-1133">Transmembrane helix</keyword>
<dbReference type="Pfam" id="PF05449">
    <property type="entry name" value="Phage_holin_3_7"/>
    <property type="match status" value="1"/>
</dbReference>